<evidence type="ECO:0000313" key="3">
    <source>
        <dbReference type="EMBL" id="NVN49359.1"/>
    </source>
</evidence>
<name>A0A850PG20_9MYCO</name>
<dbReference type="RefSeq" id="WP_178357737.1">
    <property type="nucleotide sequence ID" value="NZ_JABFYL010000014.1"/>
</dbReference>
<comment type="caution">
    <text evidence="3">The sequence shown here is derived from an EMBL/GenBank/DDBJ whole genome shotgun (WGS) entry which is preliminary data.</text>
</comment>
<accession>A0A850PG20</accession>
<dbReference type="Proteomes" id="UP000570517">
    <property type="component" value="Unassembled WGS sequence"/>
</dbReference>
<keyword evidence="4" id="KW-1185">Reference proteome</keyword>
<reference evidence="3 4" key="1">
    <citation type="submission" date="2020-05" db="EMBL/GenBank/DDBJ databases">
        <title>Draft genome sequence of Mycobacterium hippocampi DL, isolated from European seabass, Dicentrarchus labrax, reared in fish farms.</title>
        <authorList>
            <person name="Stathopoulou P."/>
            <person name="Asimakis E."/>
            <person name="Tzokas K."/>
            <person name="Batargias C."/>
            <person name="Tsiamis G."/>
        </authorList>
    </citation>
    <scope>NUCLEOTIDE SEQUENCE [LARGE SCALE GENOMIC DNA]</scope>
    <source>
        <strain evidence="3 4">DL</strain>
    </source>
</reference>
<dbReference type="SUPFAM" id="SSF51735">
    <property type="entry name" value="NAD(P)-binding Rossmann-fold domains"/>
    <property type="match status" value="1"/>
</dbReference>
<organism evidence="3 4">
    <name type="scientific">Mycolicibacterium hippocampi</name>
    <dbReference type="NCBI Taxonomy" id="659824"/>
    <lineage>
        <taxon>Bacteria</taxon>
        <taxon>Bacillati</taxon>
        <taxon>Actinomycetota</taxon>
        <taxon>Actinomycetes</taxon>
        <taxon>Mycobacteriales</taxon>
        <taxon>Mycobacteriaceae</taxon>
        <taxon>Mycolicibacterium</taxon>
    </lineage>
</organism>
<dbReference type="CDD" id="cd05233">
    <property type="entry name" value="SDR_c"/>
    <property type="match status" value="1"/>
</dbReference>
<evidence type="ECO:0000256" key="1">
    <source>
        <dbReference type="ARBA" id="ARBA00006484"/>
    </source>
</evidence>
<keyword evidence="2" id="KW-0560">Oxidoreductase</keyword>
<dbReference type="Pfam" id="PF13561">
    <property type="entry name" value="adh_short_C2"/>
    <property type="match status" value="1"/>
</dbReference>
<evidence type="ECO:0000313" key="4">
    <source>
        <dbReference type="Proteomes" id="UP000570517"/>
    </source>
</evidence>
<dbReference type="InterPro" id="IPR002347">
    <property type="entry name" value="SDR_fam"/>
</dbReference>
<proteinExistence type="inferred from homology"/>
<dbReference type="EMBL" id="JABFYL010000014">
    <property type="protein sequence ID" value="NVN49359.1"/>
    <property type="molecule type" value="Genomic_DNA"/>
</dbReference>
<dbReference type="Gene3D" id="3.40.50.720">
    <property type="entry name" value="NAD(P)-binding Rossmann-like Domain"/>
    <property type="match status" value="1"/>
</dbReference>
<dbReference type="AlphaFoldDB" id="A0A850PG20"/>
<dbReference type="PRINTS" id="PR00080">
    <property type="entry name" value="SDRFAMILY"/>
</dbReference>
<sequence>MRAEALDVTGRVDILINNAAIGTFGATAAIPEADFDACYALNVKAPFYLVGALAPAMVARGRGVIVNVTTMVASFGTAGSAVYASSKAALNHLTKCWAAKFGPQGIRVNAVAPGPTLTENAKAAFGEDGLTKMMRQAPARRVATPDEIAETIAYLASDQASFIHGAILPADGGRTAT</sequence>
<dbReference type="InterPro" id="IPR036291">
    <property type="entry name" value="NAD(P)-bd_dom_sf"/>
</dbReference>
<comment type="similarity">
    <text evidence="1">Belongs to the short-chain dehydrogenases/reductases (SDR) family.</text>
</comment>
<gene>
    <name evidence="3" type="ORF">HLY00_466</name>
</gene>
<protein>
    <submittedName>
        <fullName evidence="3">Oxidoreductase, short-chain dehydrogenase/reductase family</fullName>
    </submittedName>
</protein>
<dbReference type="PANTHER" id="PTHR43639">
    <property type="entry name" value="OXIDOREDUCTASE, SHORT-CHAIN DEHYDROGENASE/REDUCTASE FAMILY (AFU_ORTHOLOGUE AFUA_5G02870)"/>
    <property type="match status" value="1"/>
</dbReference>
<dbReference type="GO" id="GO:0016491">
    <property type="term" value="F:oxidoreductase activity"/>
    <property type="evidence" value="ECO:0007669"/>
    <property type="project" value="UniProtKB-KW"/>
</dbReference>
<dbReference type="PRINTS" id="PR00081">
    <property type="entry name" value="GDHRDH"/>
</dbReference>
<evidence type="ECO:0000256" key="2">
    <source>
        <dbReference type="ARBA" id="ARBA00023002"/>
    </source>
</evidence>
<dbReference type="PANTHER" id="PTHR43639:SF1">
    <property type="entry name" value="SHORT-CHAIN DEHYDROGENASE_REDUCTASE FAMILY PROTEIN"/>
    <property type="match status" value="1"/>
</dbReference>